<proteinExistence type="predicted"/>
<evidence type="ECO:0008006" key="3">
    <source>
        <dbReference type="Google" id="ProtNLM"/>
    </source>
</evidence>
<name>A0AA37PG70_9PEZI</name>
<dbReference type="EMBL" id="BQXU01000051">
    <property type="protein sequence ID" value="GKT51649.1"/>
    <property type="molecule type" value="Genomic_DNA"/>
</dbReference>
<evidence type="ECO:0000313" key="2">
    <source>
        <dbReference type="Proteomes" id="UP001055115"/>
    </source>
</evidence>
<gene>
    <name evidence="1" type="ORF">ColSpa_11830</name>
</gene>
<protein>
    <recommendedName>
        <fullName evidence="3">Heterokaryon incompatibility protein</fullName>
    </recommendedName>
</protein>
<evidence type="ECO:0000313" key="1">
    <source>
        <dbReference type="EMBL" id="GKT51649.1"/>
    </source>
</evidence>
<sequence>MKRINFSPQQRHQLRSFRVPSWSWMAYEGAITFMELPFDAVLWERDEIRSPWWPPRDASNSSWLSISSNGGRIELTGTARDFDLVRGDQRIFYDGLSRPQDLTVKCVTVGRRKSEAATDAMSQQYFVLVVAQKSHSEDGAVYERVGWAPSLVVGS</sequence>
<dbReference type="AlphaFoldDB" id="A0AA37PG70"/>
<reference evidence="1 2" key="1">
    <citation type="submission" date="2022-03" db="EMBL/GenBank/DDBJ databases">
        <title>Genome data of Colletotrichum spp.</title>
        <authorList>
            <person name="Utami Y.D."/>
            <person name="Hiruma K."/>
        </authorList>
    </citation>
    <scope>NUCLEOTIDE SEQUENCE [LARGE SCALE GENOMIC DNA]</scope>
    <source>
        <strain evidence="1 2">MAFF 239500</strain>
    </source>
</reference>
<dbReference type="GeneID" id="73332632"/>
<dbReference type="Proteomes" id="UP001055115">
    <property type="component" value="Unassembled WGS sequence"/>
</dbReference>
<keyword evidence="2" id="KW-1185">Reference proteome</keyword>
<dbReference type="RefSeq" id="XP_049133999.1">
    <property type="nucleotide sequence ID" value="XM_049278042.1"/>
</dbReference>
<organism evidence="1 2">
    <name type="scientific">Colletotrichum spaethianum</name>
    <dbReference type="NCBI Taxonomy" id="700344"/>
    <lineage>
        <taxon>Eukaryota</taxon>
        <taxon>Fungi</taxon>
        <taxon>Dikarya</taxon>
        <taxon>Ascomycota</taxon>
        <taxon>Pezizomycotina</taxon>
        <taxon>Sordariomycetes</taxon>
        <taxon>Hypocreomycetidae</taxon>
        <taxon>Glomerellales</taxon>
        <taxon>Glomerellaceae</taxon>
        <taxon>Colletotrichum</taxon>
        <taxon>Colletotrichum spaethianum species complex</taxon>
    </lineage>
</organism>
<accession>A0AA37PG70</accession>
<comment type="caution">
    <text evidence="1">The sequence shown here is derived from an EMBL/GenBank/DDBJ whole genome shotgun (WGS) entry which is preliminary data.</text>
</comment>